<comment type="caution">
    <text evidence="3">The sequence shown here is derived from an EMBL/GenBank/DDBJ whole genome shotgun (WGS) entry which is preliminary data.</text>
</comment>
<keyword evidence="4" id="KW-1185">Reference proteome</keyword>
<feature type="region of interest" description="Disordered" evidence="1">
    <location>
        <begin position="90"/>
        <end position="110"/>
    </location>
</feature>
<proteinExistence type="predicted"/>
<reference evidence="3 4" key="1">
    <citation type="submission" date="2019-10" db="EMBL/GenBank/DDBJ databases">
        <title>Georgenia wutianyii sp. nov. and Georgenia yuyongxinii sp. nov. isolated from plateau pika (Ochotona curzoniae) in the Qinghai-Tibet plateau of China.</title>
        <authorList>
            <person name="Tian Z."/>
        </authorList>
    </citation>
    <scope>NUCLEOTIDE SEQUENCE [LARGE SCALE GENOMIC DNA]</scope>
    <source>
        <strain evidence="3 4">JCM 19765</strain>
    </source>
</reference>
<feature type="transmembrane region" description="Helical" evidence="2">
    <location>
        <begin position="6"/>
        <end position="26"/>
    </location>
</feature>
<name>A0A6N7EGQ9_9MICO</name>
<keyword evidence="2" id="KW-1133">Transmembrane helix</keyword>
<feature type="transmembrane region" description="Helical" evidence="2">
    <location>
        <begin position="46"/>
        <end position="64"/>
    </location>
</feature>
<organism evidence="3 4">
    <name type="scientific">Georgenia subflava</name>
    <dbReference type="NCBI Taxonomy" id="1622177"/>
    <lineage>
        <taxon>Bacteria</taxon>
        <taxon>Bacillati</taxon>
        <taxon>Actinomycetota</taxon>
        <taxon>Actinomycetes</taxon>
        <taxon>Micrococcales</taxon>
        <taxon>Bogoriellaceae</taxon>
        <taxon>Georgenia</taxon>
    </lineage>
</organism>
<evidence type="ECO:0000256" key="1">
    <source>
        <dbReference type="SAM" id="MobiDB-lite"/>
    </source>
</evidence>
<protein>
    <submittedName>
        <fullName evidence="3">DUF2516 family protein</fullName>
    </submittedName>
</protein>
<keyword evidence="2" id="KW-0812">Transmembrane</keyword>
<dbReference type="EMBL" id="WHPC01000029">
    <property type="protein sequence ID" value="MPV37230.1"/>
    <property type="molecule type" value="Genomic_DNA"/>
</dbReference>
<evidence type="ECO:0000313" key="3">
    <source>
        <dbReference type="EMBL" id="MPV37230.1"/>
    </source>
</evidence>
<dbReference type="InterPro" id="IPR019662">
    <property type="entry name" value="DUF2516"/>
</dbReference>
<gene>
    <name evidence="3" type="ORF">GB881_09220</name>
</gene>
<dbReference type="AlphaFoldDB" id="A0A6N7EGQ9"/>
<keyword evidence="2" id="KW-0472">Membrane</keyword>
<evidence type="ECO:0000256" key="2">
    <source>
        <dbReference type="SAM" id="Phobius"/>
    </source>
</evidence>
<evidence type="ECO:0000313" key="4">
    <source>
        <dbReference type="Proteomes" id="UP000437709"/>
    </source>
</evidence>
<accession>A0A6N7EGQ9</accession>
<dbReference type="Pfam" id="PF10724">
    <property type="entry name" value="DUF2516"/>
    <property type="match status" value="1"/>
</dbReference>
<dbReference type="Proteomes" id="UP000437709">
    <property type="component" value="Unassembled WGS sequence"/>
</dbReference>
<sequence length="110" mass="11743">MFVTLQQYVMLALSLVLFALELWALIDAARRPSAAFVAADKRTKNFWLVLTGIAAAIGFISIPLQGGGFSFLQFAAVVPAGIYLADVRPAVSSYGGGTGRRRPPRQGGGW</sequence>